<evidence type="ECO:0000313" key="1">
    <source>
        <dbReference type="EMBL" id="EMF16298.1"/>
    </source>
</evidence>
<dbReference type="Proteomes" id="UP000016931">
    <property type="component" value="Unassembled WGS sequence"/>
</dbReference>
<protein>
    <submittedName>
        <fullName evidence="1">Uncharacterized protein</fullName>
    </submittedName>
</protein>
<dbReference type="STRING" id="692275.N1QKZ6"/>
<feature type="non-terminal residue" evidence="1">
    <location>
        <position position="1"/>
    </location>
</feature>
<dbReference type="HOGENOM" id="CLU_2475120_0_0_1"/>
<dbReference type="GeneID" id="27905723"/>
<accession>N1QKZ6</accession>
<dbReference type="OrthoDB" id="5392716at2759"/>
<reference evidence="1 2" key="1">
    <citation type="journal article" date="2012" name="PLoS Pathog.">
        <title>Diverse lifestyles and strategies of plant pathogenesis encoded in the genomes of eighteen Dothideomycetes fungi.</title>
        <authorList>
            <person name="Ohm R.A."/>
            <person name="Feau N."/>
            <person name="Henrissat B."/>
            <person name="Schoch C.L."/>
            <person name="Horwitz B.A."/>
            <person name="Barry K.W."/>
            <person name="Condon B.J."/>
            <person name="Copeland A.C."/>
            <person name="Dhillon B."/>
            <person name="Glaser F."/>
            <person name="Hesse C.N."/>
            <person name="Kosti I."/>
            <person name="LaButti K."/>
            <person name="Lindquist E.A."/>
            <person name="Lucas S."/>
            <person name="Salamov A.A."/>
            <person name="Bradshaw R.E."/>
            <person name="Ciuffetti L."/>
            <person name="Hamelin R.C."/>
            <person name="Kema G.H.J."/>
            <person name="Lawrence C."/>
            <person name="Scott J.A."/>
            <person name="Spatafora J.W."/>
            <person name="Turgeon B.G."/>
            <person name="de Wit P.J.G.M."/>
            <person name="Zhong S."/>
            <person name="Goodwin S.B."/>
            <person name="Grigoriev I.V."/>
        </authorList>
    </citation>
    <scope>NUCLEOTIDE SEQUENCE [LARGE SCALE GENOMIC DNA]</scope>
    <source>
        <strain evidence="1 2">SO2202</strain>
    </source>
</reference>
<sequence>VGLIRIARLRKEIGLYKRILVAYREEAELGIVEVLRKELEDGGIKDLSRRMLYEYIRSKYNIVSRDRLYRVLDTLNPEAVRRRRVKAK</sequence>
<name>N1QKZ6_SPHMS</name>
<proteinExistence type="predicted"/>
<dbReference type="EMBL" id="KB456260">
    <property type="protein sequence ID" value="EMF16298.1"/>
    <property type="molecule type" value="Genomic_DNA"/>
</dbReference>
<gene>
    <name evidence="1" type="ORF">SEPMUDRAFT_34955</name>
</gene>
<dbReference type="RefSeq" id="XP_016764419.1">
    <property type="nucleotide sequence ID" value="XM_016908586.1"/>
</dbReference>
<evidence type="ECO:0000313" key="2">
    <source>
        <dbReference type="Proteomes" id="UP000016931"/>
    </source>
</evidence>
<keyword evidence="2" id="KW-1185">Reference proteome</keyword>
<organism evidence="1 2">
    <name type="scientific">Sphaerulina musiva (strain SO2202)</name>
    <name type="common">Poplar stem canker fungus</name>
    <name type="synonym">Septoria musiva</name>
    <dbReference type="NCBI Taxonomy" id="692275"/>
    <lineage>
        <taxon>Eukaryota</taxon>
        <taxon>Fungi</taxon>
        <taxon>Dikarya</taxon>
        <taxon>Ascomycota</taxon>
        <taxon>Pezizomycotina</taxon>
        <taxon>Dothideomycetes</taxon>
        <taxon>Dothideomycetidae</taxon>
        <taxon>Mycosphaerellales</taxon>
        <taxon>Mycosphaerellaceae</taxon>
        <taxon>Sphaerulina</taxon>
    </lineage>
</organism>
<dbReference type="AlphaFoldDB" id="N1QKZ6"/>